<evidence type="ECO:0000256" key="1">
    <source>
        <dbReference type="SAM" id="Phobius"/>
    </source>
</evidence>
<comment type="caution">
    <text evidence="2">The sequence shown here is derived from an EMBL/GenBank/DDBJ whole genome shotgun (WGS) entry which is preliminary data.</text>
</comment>
<reference evidence="2 3" key="1">
    <citation type="submission" date="2020-07" db="EMBL/GenBank/DDBJ databases">
        <title>Sequencing the genomes of 1000 actinobacteria strains.</title>
        <authorList>
            <person name="Klenk H.-P."/>
        </authorList>
    </citation>
    <scope>NUCLEOTIDE SEQUENCE [LARGE SCALE GENOMIC DNA]</scope>
    <source>
        <strain evidence="2 3">DSM 45975</strain>
    </source>
</reference>
<evidence type="ECO:0000313" key="3">
    <source>
        <dbReference type="Proteomes" id="UP000569329"/>
    </source>
</evidence>
<sequence>MRDFFSNLLYVLFLPLAVMILGAIGVVWLVSG</sequence>
<protein>
    <submittedName>
        <fullName evidence="2">Uncharacterized protein</fullName>
    </submittedName>
</protein>
<keyword evidence="3" id="KW-1185">Reference proteome</keyword>
<name>A0A839E7Y0_9PSEU</name>
<keyword evidence="1" id="KW-0472">Membrane</keyword>
<dbReference type="Proteomes" id="UP000569329">
    <property type="component" value="Unassembled WGS sequence"/>
</dbReference>
<proteinExistence type="predicted"/>
<feature type="transmembrane region" description="Helical" evidence="1">
    <location>
        <begin position="7"/>
        <end position="30"/>
    </location>
</feature>
<gene>
    <name evidence="2" type="ORF">FHX42_004362</name>
</gene>
<dbReference type="EMBL" id="JACGWZ010000007">
    <property type="protein sequence ID" value="MBA8826978.1"/>
    <property type="molecule type" value="Genomic_DNA"/>
</dbReference>
<keyword evidence="1" id="KW-0812">Transmembrane</keyword>
<keyword evidence="1" id="KW-1133">Transmembrane helix</keyword>
<organism evidence="2 3">
    <name type="scientific">Halosaccharopolyspora lacisalsi</name>
    <dbReference type="NCBI Taxonomy" id="1000566"/>
    <lineage>
        <taxon>Bacteria</taxon>
        <taxon>Bacillati</taxon>
        <taxon>Actinomycetota</taxon>
        <taxon>Actinomycetes</taxon>
        <taxon>Pseudonocardiales</taxon>
        <taxon>Pseudonocardiaceae</taxon>
        <taxon>Halosaccharopolyspora</taxon>
    </lineage>
</organism>
<evidence type="ECO:0000313" key="2">
    <source>
        <dbReference type="EMBL" id="MBA8826978.1"/>
    </source>
</evidence>
<dbReference type="AlphaFoldDB" id="A0A839E7Y0"/>
<accession>A0A839E7Y0</accession>